<organism evidence="1 2">
    <name type="scientific">Bradyrhizobium erythrophlei</name>
    <dbReference type="NCBI Taxonomy" id="1437360"/>
    <lineage>
        <taxon>Bacteria</taxon>
        <taxon>Pseudomonadati</taxon>
        <taxon>Pseudomonadota</taxon>
        <taxon>Alphaproteobacteria</taxon>
        <taxon>Hyphomicrobiales</taxon>
        <taxon>Nitrobacteraceae</taxon>
        <taxon>Bradyrhizobium</taxon>
    </lineage>
</organism>
<evidence type="ECO:0000313" key="1">
    <source>
        <dbReference type="EMBL" id="SHG38392.1"/>
    </source>
</evidence>
<reference evidence="1 2" key="1">
    <citation type="submission" date="2016-11" db="EMBL/GenBank/DDBJ databases">
        <authorList>
            <person name="Jaros S."/>
            <person name="Januszkiewicz K."/>
            <person name="Wedrychowicz H."/>
        </authorList>
    </citation>
    <scope>NUCLEOTIDE SEQUENCE [LARGE SCALE GENOMIC DNA]</scope>
    <source>
        <strain evidence="1 2">GAS242</strain>
    </source>
</reference>
<proteinExistence type="predicted"/>
<dbReference type="AlphaFoldDB" id="A0A1M5JCW1"/>
<dbReference type="EMBL" id="LT670818">
    <property type="protein sequence ID" value="SHG38392.1"/>
    <property type="molecule type" value="Genomic_DNA"/>
</dbReference>
<evidence type="ECO:0000313" key="2">
    <source>
        <dbReference type="Proteomes" id="UP000190675"/>
    </source>
</evidence>
<accession>A0A1M5JCW1</accession>
<dbReference type="RefSeq" id="WP_079565944.1">
    <property type="nucleotide sequence ID" value="NZ_LT670818.1"/>
</dbReference>
<dbReference type="OrthoDB" id="6006919at2"/>
<gene>
    <name evidence="1" type="ORF">SAMN05444169_2142</name>
</gene>
<sequence>MDKRLFVEPPVISSRLRWKDISLPASISEADLDRIIFSVMTSRLQKAAMVIFKTLEQCEQLKPPIDADIVGARLAALVESDRIVGAGDLRKWRYSEVRLKD</sequence>
<name>A0A1M5JCW1_9BRAD</name>
<protein>
    <submittedName>
        <fullName evidence="1">Uncharacterized protein</fullName>
    </submittedName>
</protein>
<dbReference type="Proteomes" id="UP000190675">
    <property type="component" value="Chromosome I"/>
</dbReference>